<dbReference type="EMBL" id="CP009574">
    <property type="protein sequence ID" value="AIT09930.1"/>
    <property type="molecule type" value="Genomic_DNA"/>
</dbReference>
<dbReference type="NCBIfam" id="TIGR00809">
    <property type="entry name" value="secB"/>
    <property type="match status" value="1"/>
</dbReference>
<sequence>MQNTENQPSFLIQKVYTKDVSLETINSPACFKDQWNPSSDFNIDINTKKLNEENFELDLTVTVTTKNNEANVYIVEVTQSGIFTITGMSEDQIESVLNTYCANTLFPYAKRVIDSSIIKGGFLPLNLAPINFDAIYMQKKSQQSQQPAH</sequence>
<dbReference type="HOGENOM" id="CLU_111574_1_0_6"/>
<evidence type="ECO:0000256" key="5">
    <source>
        <dbReference type="ARBA" id="ARBA00023010"/>
    </source>
</evidence>
<keyword evidence="2 6" id="KW-0813">Transport</keyword>
<reference evidence="7 8" key="1">
    <citation type="submission" date="2014-10" db="EMBL/GenBank/DDBJ databases">
        <title>Whole genome sequence of Francisella endociliophora strain FSC1006, isolated from a laboratory culture of the marine ciliate Euplotes raikovi.</title>
        <authorList>
            <person name="Granberg M."/>
            <person name="Backman S."/>
            <person name="Lundmark E."/>
            <person name="Nilsson E."/>
            <person name="Karlsson E."/>
            <person name="Thelaus J."/>
            <person name="Ohrman C."/>
            <person name="Larkeryd A."/>
            <person name="Stenberg P."/>
        </authorList>
    </citation>
    <scope>NUCLEOTIDE SEQUENCE [LARGE SCALE GENOMIC DNA]</scope>
    <source>
        <strain evidence="7 8">FSC1006</strain>
    </source>
</reference>
<protein>
    <recommendedName>
        <fullName evidence="6">Protein-export protein SecB</fullName>
    </recommendedName>
</protein>
<evidence type="ECO:0000256" key="2">
    <source>
        <dbReference type="ARBA" id="ARBA00022448"/>
    </source>
</evidence>
<dbReference type="PANTHER" id="PTHR36918">
    <property type="match status" value="1"/>
</dbReference>
<dbReference type="PRINTS" id="PR01594">
    <property type="entry name" value="SECBCHAPRONE"/>
</dbReference>
<evidence type="ECO:0000256" key="6">
    <source>
        <dbReference type="HAMAP-Rule" id="MF_00821"/>
    </source>
</evidence>
<dbReference type="KEGG" id="frf:LO80_08090"/>
<dbReference type="SUPFAM" id="SSF54611">
    <property type="entry name" value="SecB-like"/>
    <property type="match status" value="1"/>
</dbReference>
<proteinExistence type="inferred from homology"/>
<comment type="function">
    <text evidence="6">One of the proteins required for the normal export of preproteins out of the cell cytoplasm. It is a molecular chaperone that binds to a subset of precursor proteins, maintaining them in a translocation-competent state. It also specifically binds to its receptor SecA.</text>
</comment>
<evidence type="ECO:0000256" key="1">
    <source>
        <dbReference type="ARBA" id="ARBA00009990"/>
    </source>
</evidence>
<name>A0A097EQU0_9GAMM</name>
<dbReference type="GO" id="GO:0005737">
    <property type="term" value="C:cytoplasm"/>
    <property type="evidence" value="ECO:0007669"/>
    <property type="project" value="UniProtKB-SubCell"/>
</dbReference>
<dbReference type="eggNOG" id="COG1952">
    <property type="taxonomic scope" value="Bacteria"/>
</dbReference>
<keyword evidence="8" id="KW-1185">Reference proteome</keyword>
<keyword evidence="5 6" id="KW-0811">Translocation</keyword>
<dbReference type="OrthoDB" id="9795145at2"/>
<keyword evidence="4 6" id="KW-0653">Protein transport</keyword>
<organism evidence="7 8">
    <name type="scientific">Candidatus Francisella endociliophora</name>
    <dbReference type="NCBI Taxonomy" id="653937"/>
    <lineage>
        <taxon>Bacteria</taxon>
        <taxon>Pseudomonadati</taxon>
        <taxon>Pseudomonadota</taxon>
        <taxon>Gammaproteobacteria</taxon>
        <taxon>Thiotrichales</taxon>
        <taxon>Francisellaceae</taxon>
        <taxon>Francisella</taxon>
    </lineage>
</organism>
<dbReference type="GO" id="GO:0015031">
    <property type="term" value="P:protein transport"/>
    <property type="evidence" value="ECO:0007669"/>
    <property type="project" value="UniProtKB-UniRule"/>
</dbReference>
<dbReference type="GO" id="GO:0006457">
    <property type="term" value="P:protein folding"/>
    <property type="evidence" value="ECO:0007669"/>
    <property type="project" value="UniProtKB-UniRule"/>
</dbReference>
<keyword evidence="6" id="KW-0143">Chaperone</keyword>
<dbReference type="STRING" id="1547445.LO80_08090"/>
<comment type="subunit">
    <text evidence="6">Homotetramer, a dimer of dimers. One homotetramer interacts with 1 SecA dimer.</text>
</comment>
<evidence type="ECO:0000313" key="8">
    <source>
        <dbReference type="Proteomes" id="UP000029672"/>
    </source>
</evidence>
<keyword evidence="3 6" id="KW-0963">Cytoplasm</keyword>
<dbReference type="GO" id="GO:0051082">
    <property type="term" value="F:unfolded protein binding"/>
    <property type="evidence" value="ECO:0007669"/>
    <property type="project" value="InterPro"/>
</dbReference>
<dbReference type="HAMAP" id="MF_00821">
    <property type="entry name" value="SecB"/>
    <property type="match status" value="1"/>
</dbReference>
<dbReference type="Pfam" id="PF02556">
    <property type="entry name" value="SecB"/>
    <property type="match status" value="1"/>
</dbReference>
<dbReference type="AlphaFoldDB" id="A0A097EQU0"/>
<accession>A0A097EQU0</accession>
<gene>
    <name evidence="6" type="primary">secB</name>
    <name evidence="7" type="ORF">LO80_08090</name>
</gene>
<dbReference type="InterPro" id="IPR035958">
    <property type="entry name" value="SecB-like_sf"/>
</dbReference>
<dbReference type="InterPro" id="IPR003708">
    <property type="entry name" value="SecB"/>
</dbReference>
<dbReference type="RefSeq" id="WP_040010285.1">
    <property type="nucleotide sequence ID" value="NZ_CP009574.1"/>
</dbReference>
<comment type="similarity">
    <text evidence="1 6">Belongs to the SecB family.</text>
</comment>
<dbReference type="PANTHER" id="PTHR36918:SF1">
    <property type="entry name" value="PROTEIN-EXPORT PROTEIN SECB"/>
    <property type="match status" value="1"/>
</dbReference>
<evidence type="ECO:0000256" key="4">
    <source>
        <dbReference type="ARBA" id="ARBA00022927"/>
    </source>
</evidence>
<dbReference type="Proteomes" id="UP000029672">
    <property type="component" value="Chromosome"/>
</dbReference>
<dbReference type="NCBIfam" id="NF004393">
    <property type="entry name" value="PRK05751.1-4"/>
    <property type="match status" value="1"/>
</dbReference>
<evidence type="ECO:0000313" key="7">
    <source>
        <dbReference type="EMBL" id="AIT09930.1"/>
    </source>
</evidence>
<comment type="subcellular location">
    <subcellularLocation>
        <location evidence="6">Cytoplasm</location>
    </subcellularLocation>
</comment>
<dbReference type="GO" id="GO:0051262">
    <property type="term" value="P:protein tetramerization"/>
    <property type="evidence" value="ECO:0007669"/>
    <property type="project" value="InterPro"/>
</dbReference>
<dbReference type="NCBIfam" id="NF004391">
    <property type="entry name" value="PRK05751.1-2"/>
    <property type="match status" value="1"/>
</dbReference>
<dbReference type="Gene3D" id="3.10.420.10">
    <property type="entry name" value="SecB-like"/>
    <property type="match status" value="1"/>
</dbReference>
<evidence type="ECO:0000256" key="3">
    <source>
        <dbReference type="ARBA" id="ARBA00022490"/>
    </source>
</evidence>